<evidence type="ECO:0000313" key="1">
    <source>
        <dbReference type="EMBL" id="MFA9192676.1"/>
    </source>
</evidence>
<dbReference type="EMBL" id="JBCFQL010000019">
    <property type="protein sequence ID" value="MFA9192676.1"/>
    <property type="molecule type" value="Genomic_DNA"/>
</dbReference>
<dbReference type="Proteomes" id="UP001574169">
    <property type="component" value="Unassembled WGS sequence"/>
</dbReference>
<gene>
    <name evidence="1" type="ORF">AAGV28_14960</name>
</gene>
<protein>
    <submittedName>
        <fullName evidence="1">Uncharacterized protein</fullName>
    </submittedName>
</protein>
<comment type="caution">
    <text evidence="1">The sequence shown here is derived from an EMBL/GenBank/DDBJ whole genome shotgun (WGS) entry which is preliminary data.</text>
</comment>
<keyword evidence="2" id="KW-1185">Reference proteome</keyword>
<sequence length="245" mass="28841">MLNASNFKSNSEQLTQKRVELVLQYVIYCYQKMVLEGKTYKRTDFLNEKSTRYNLEEGLSEKLVEDYLGIWDNLQYYKHNISDKPDVHLYFNYEPKQSYTENNTNKDDFIDIKVQETGLSEIWGKNGNQQQIHLAIECKVVEKGYSEYVSDIKKMCDRAFNTPRLNFEGQIAYITNPNYTHLSVKSGINTNLLGNSEIKTIRELQSKVISKKFDASYLSVHNRNYNKQQFLIYHLMLDYTKVVVN</sequence>
<dbReference type="RefSeq" id="WP_373407566.1">
    <property type="nucleotide sequence ID" value="NZ_JBCFQL010000019.1"/>
</dbReference>
<proteinExistence type="predicted"/>
<accession>A0ABV4TI75</accession>
<organism evidence="1 2">
    <name type="scientific">Flavobacterium zubiriense</name>
    <dbReference type="NCBI Taxonomy" id="3138075"/>
    <lineage>
        <taxon>Bacteria</taxon>
        <taxon>Pseudomonadati</taxon>
        <taxon>Bacteroidota</taxon>
        <taxon>Flavobacteriia</taxon>
        <taxon>Flavobacteriales</taxon>
        <taxon>Flavobacteriaceae</taxon>
        <taxon>Flavobacterium</taxon>
    </lineage>
</organism>
<name>A0ABV4TI75_9FLAO</name>
<evidence type="ECO:0000313" key="2">
    <source>
        <dbReference type="Proteomes" id="UP001574169"/>
    </source>
</evidence>
<reference evidence="1 2" key="1">
    <citation type="submission" date="2024-04" db="EMBL/GenBank/DDBJ databases">
        <title>New Clade of Flavobacterium.</title>
        <authorList>
            <person name="Matos L."/>
            <person name="Proenca D.N."/>
            <person name="Fransisco R.M."/>
            <person name="Chung A.P."/>
            <person name="Maccario L."/>
            <person name="Sorensen S.J."/>
            <person name="Morais P.V."/>
        </authorList>
    </citation>
    <scope>NUCLEOTIDE SEQUENCE [LARGE SCALE GENOMIC DNA]</scope>
    <source>
        <strain evidence="1 2">FZUC8N2.13</strain>
    </source>
</reference>